<name>A0ABR1GGB1_AURAN</name>
<dbReference type="CDD" id="cd07995">
    <property type="entry name" value="TPK"/>
    <property type="match status" value="1"/>
</dbReference>
<evidence type="ECO:0000256" key="4">
    <source>
        <dbReference type="ARBA" id="ARBA00022840"/>
    </source>
</evidence>
<evidence type="ECO:0000259" key="5">
    <source>
        <dbReference type="SMART" id="SM00983"/>
    </source>
</evidence>
<gene>
    <name evidence="6" type="primary">TPK1</name>
    <name evidence="6" type="ORF">SO694_00138047</name>
</gene>
<dbReference type="InterPro" id="IPR006282">
    <property type="entry name" value="Thi_PPkinase"/>
</dbReference>
<feature type="domain" description="Thiamin pyrophosphokinase thiamin-binding" evidence="5">
    <location>
        <begin position="198"/>
        <end position="265"/>
    </location>
</feature>
<dbReference type="EMBL" id="JBBJCI010000011">
    <property type="protein sequence ID" value="KAK7254950.1"/>
    <property type="molecule type" value="Genomic_DNA"/>
</dbReference>
<accession>A0ABR1GGB1</accession>
<keyword evidence="7" id="KW-1185">Reference proteome</keyword>
<dbReference type="InterPro" id="IPR007373">
    <property type="entry name" value="Thiamin_PyroPKinase_B1-bd"/>
</dbReference>
<reference evidence="6 7" key="1">
    <citation type="submission" date="2024-03" db="EMBL/GenBank/DDBJ databases">
        <title>Aureococcus anophagefferens CCMP1851 and Kratosvirus quantuckense: Draft genome of a second virus-susceptible host strain in the model system.</title>
        <authorList>
            <person name="Chase E."/>
            <person name="Truchon A.R."/>
            <person name="Schepens W."/>
            <person name="Wilhelm S.W."/>
        </authorList>
    </citation>
    <scope>NUCLEOTIDE SEQUENCE [LARGE SCALE GENOMIC DNA]</scope>
    <source>
        <strain evidence="6 7">CCMP1851</strain>
    </source>
</reference>
<dbReference type="Gene3D" id="3.40.50.10240">
    <property type="entry name" value="Thiamin pyrophosphokinase, catalytic domain"/>
    <property type="match status" value="1"/>
</dbReference>
<evidence type="ECO:0000313" key="7">
    <source>
        <dbReference type="Proteomes" id="UP001363151"/>
    </source>
</evidence>
<dbReference type="InterPro" id="IPR036371">
    <property type="entry name" value="TPK_B1-bd_sf"/>
</dbReference>
<evidence type="ECO:0000256" key="1">
    <source>
        <dbReference type="ARBA" id="ARBA00022679"/>
    </source>
</evidence>
<keyword evidence="3" id="KW-0418">Kinase</keyword>
<dbReference type="PANTHER" id="PTHR13622">
    <property type="entry name" value="THIAMIN PYROPHOSPHOKINASE"/>
    <property type="match status" value="1"/>
</dbReference>
<dbReference type="SMART" id="SM00983">
    <property type="entry name" value="TPK_B1_binding"/>
    <property type="match status" value="1"/>
</dbReference>
<keyword evidence="1" id="KW-0808">Transferase</keyword>
<dbReference type="NCBIfam" id="TIGR01378">
    <property type="entry name" value="thi_PPkinase"/>
    <property type="match status" value="1"/>
</dbReference>
<proteinExistence type="predicted"/>
<evidence type="ECO:0000256" key="2">
    <source>
        <dbReference type="ARBA" id="ARBA00022741"/>
    </source>
</evidence>
<dbReference type="Pfam" id="PF04263">
    <property type="entry name" value="TPK_catalytic"/>
    <property type="match status" value="1"/>
</dbReference>
<organism evidence="6 7">
    <name type="scientific">Aureococcus anophagefferens</name>
    <name type="common">Harmful bloom alga</name>
    <dbReference type="NCBI Taxonomy" id="44056"/>
    <lineage>
        <taxon>Eukaryota</taxon>
        <taxon>Sar</taxon>
        <taxon>Stramenopiles</taxon>
        <taxon>Ochrophyta</taxon>
        <taxon>Pelagophyceae</taxon>
        <taxon>Pelagomonadales</taxon>
        <taxon>Pelagomonadaceae</taxon>
        <taxon>Aureococcus</taxon>
    </lineage>
</organism>
<dbReference type="Pfam" id="PF04265">
    <property type="entry name" value="TPK_B1_binding"/>
    <property type="match status" value="1"/>
</dbReference>
<comment type="caution">
    <text evidence="6">The sequence shown here is derived from an EMBL/GenBank/DDBJ whole genome shotgun (WGS) entry which is preliminary data.</text>
</comment>
<dbReference type="InterPro" id="IPR007371">
    <property type="entry name" value="TPK_catalytic"/>
</dbReference>
<dbReference type="PANTHER" id="PTHR13622:SF8">
    <property type="entry name" value="THIAMIN PYROPHOSPHOKINASE 1"/>
    <property type="match status" value="1"/>
</dbReference>
<dbReference type="Proteomes" id="UP001363151">
    <property type="component" value="Unassembled WGS sequence"/>
</dbReference>
<dbReference type="InterPro" id="IPR036759">
    <property type="entry name" value="TPK_catalytic_sf"/>
</dbReference>
<evidence type="ECO:0000256" key="3">
    <source>
        <dbReference type="ARBA" id="ARBA00022777"/>
    </source>
</evidence>
<evidence type="ECO:0000313" key="6">
    <source>
        <dbReference type="EMBL" id="KAK7254950.1"/>
    </source>
</evidence>
<dbReference type="Gene3D" id="2.60.120.320">
    <property type="entry name" value="Thiamin pyrophosphokinase, thiamin-binding domain"/>
    <property type="match status" value="1"/>
</dbReference>
<dbReference type="SUPFAM" id="SSF63862">
    <property type="entry name" value="Thiamin pyrophosphokinase, substrate-binding domain"/>
    <property type="match status" value="1"/>
</dbReference>
<keyword evidence="4" id="KW-0067">ATP-binding</keyword>
<dbReference type="SUPFAM" id="SSF63999">
    <property type="entry name" value="Thiamin pyrophosphokinase, catalytic domain"/>
    <property type="match status" value="1"/>
</dbReference>
<sequence length="278" mass="28781">MRCALTLSVAARSAARVAAMAYSGGATKHHDLHGFLRSPTPATDEAALVVLNSASFGAGLLEKLWAASTYRVCADGGANRLFDLLGPSFVPDAIVGDLDSARGDVLEAYAAGGAAVARVEDQDANDLSKALDAVAERWRGGRRGAAVVRVVGAFGGRFDQEMAAFDALHKFAARDRDASMALYSDENAATLLAPGPSHEIVVRHDAEGPHCGLVPLGAPCEWVTTAGLQWNLDGGALAFGDLVSTSNLVPRDGGRGESVVSVACAAPLVWTIARRGDS</sequence>
<keyword evidence="2" id="KW-0547">Nucleotide-binding</keyword>
<protein>
    <submittedName>
        <fullName evidence="6">Thiamine pyrophosphokinase</fullName>
    </submittedName>
</protein>